<dbReference type="PATRIC" id="fig|1349767.4.peg.944"/>
<evidence type="ECO:0000256" key="2">
    <source>
        <dbReference type="ARBA" id="ARBA00022448"/>
    </source>
</evidence>
<gene>
    <name evidence="9" type="ORF">GJA_4385</name>
</gene>
<organism evidence="9 10">
    <name type="scientific">Janthinobacterium agaricidamnosum NBRC 102515 = DSM 9628</name>
    <dbReference type="NCBI Taxonomy" id="1349767"/>
    <lineage>
        <taxon>Bacteria</taxon>
        <taxon>Pseudomonadati</taxon>
        <taxon>Pseudomonadota</taxon>
        <taxon>Betaproteobacteria</taxon>
        <taxon>Burkholderiales</taxon>
        <taxon>Oxalobacteraceae</taxon>
        <taxon>Janthinobacterium</taxon>
    </lineage>
</organism>
<dbReference type="KEGG" id="jag:GJA_4385"/>
<dbReference type="PROSITE" id="PS50850">
    <property type="entry name" value="MFS"/>
    <property type="match status" value="1"/>
</dbReference>
<keyword evidence="10" id="KW-1185">Reference proteome</keyword>
<dbReference type="Pfam" id="PF07690">
    <property type="entry name" value="MFS_1"/>
    <property type="match status" value="1"/>
</dbReference>
<comment type="subcellular location">
    <subcellularLocation>
        <location evidence="1">Cell membrane</location>
        <topology evidence="1">Multi-pass membrane protein</topology>
    </subcellularLocation>
</comment>
<evidence type="ECO:0000256" key="6">
    <source>
        <dbReference type="ARBA" id="ARBA00023136"/>
    </source>
</evidence>
<evidence type="ECO:0000313" key="10">
    <source>
        <dbReference type="Proteomes" id="UP000027604"/>
    </source>
</evidence>
<proteinExistence type="predicted"/>
<keyword evidence="5 7" id="KW-1133">Transmembrane helix</keyword>
<keyword evidence="6 7" id="KW-0472">Membrane</keyword>
<evidence type="ECO:0000256" key="7">
    <source>
        <dbReference type="SAM" id="Phobius"/>
    </source>
</evidence>
<dbReference type="EMBL" id="HG322949">
    <property type="protein sequence ID" value="CDG84992.1"/>
    <property type="molecule type" value="Genomic_DNA"/>
</dbReference>
<feature type="domain" description="Major facilitator superfamily (MFS) profile" evidence="8">
    <location>
        <begin position="10"/>
        <end position="419"/>
    </location>
</feature>
<dbReference type="InterPro" id="IPR036259">
    <property type="entry name" value="MFS_trans_sf"/>
</dbReference>
<dbReference type="STRING" id="1349767.GJA_4385"/>
<keyword evidence="3" id="KW-1003">Cell membrane</keyword>
<keyword evidence="2" id="KW-0813">Transport</keyword>
<reference evidence="9 10" key="1">
    <citation type="journal article" date="2015" name="Genome Announc.">
        <title>Genome Sequence of Mushroom Soft-Rot Pathogen Janthinobacterium agaricidamnosum.</title>
        <authorList>
            <person name="Graupner K."/>
            <person name="Lackner G."/>
            <person name="Hertweck C."/>
        </authorList>
    </citation>
    <scope>NUCLEOTIDE SEQUENCE [LARGE SCALE GENOMIC DNA]</scope>
    <source>
        <strain evidence="10">NBRC 102515 / DSM 9628</strain>
    </source>
</reference>
<dbReference type="CDD" id="cd17369">
    <property type="entry name" value="MFS_ShiA_like"/>
    <property type="match status" value="1"/>
</dbReference>
<accession>W0VCH4</accession>
<feature type="transmembrane region" description="Helical" evidence="7">
    <location>
        <begin position="394"/>
        <end position="415"/>
    </location>
</feature>
<sequence>MAGKANTGRLATASMVGTTLEWYDFTVYNTMAALIFNHLFFPSFDPLTGTILAFSTYAVGYVSRPIGGVIFGHLGDQLGRRFVLVATLVMMGLTTGLMGLLPTYATAGIASPMLLVALRFVQGIALGGEWAGAVLISVEHGAPDKRGRNASWTQVGPSFGTLLATGCIGLITYLLPARDFLAWGWRIPFIASLLLVGFGLWIRRGIEETPLFTELDQRGAKAEAPIGDVLRLYWRRLLIAGGVRIGSDVLYALVVVFTLTYVTTVLHLSSTLALTAIMIGTACNALTVPLFGALSDRIGRRPVYAIGALLALAWAFVFFMLLDSAQPIPIVVAVVAGLVIHAVMYGPQAAFVIEQFPTRVRYAGSSLAYTLAGVIGGGFAPLAIAGLYRAYGSTLAVSLYVAAALLVTGAAVLAARETGRGPLEA</sequence>
<feature type="transmembrane region" description="Helical" evidence="7">
    <location>
        <begin position="237"/>
        <end position="262"/>
    </location>
</feature>
<dbReference type="HOGENOM" id="CLU_001265_39_5_4"/>
<feature type="transmembrane region" description="Helical" evidence="7">
    <location>
        <begin position="82"/>
        <end position="101"/>
    </location>
</feature>
<dbReference type="GO" id="GO:0005886">
    <property type="term" value="C:plasma membrane"/>
    <property type="evidence" value="ECO:0007669"/>
    <property type="project" value="UniProtKB-SubCell"/>
</dbReference>
<dbReference type="PANTHER" id="PTHR43045:SF1">
    <property type="entry name" value="SHIKIMATE TRANSPORTER"/>
    <property type="match status" value="1"/>
</dbReference>
<evidence type="ECO:0000259" key="8">
    <source>
        <dbReference type="PROSITE" id="PS50850"/>
    </source>
</evidence>
<dbReference type="InterPro" id="IPR005829">
    <property type="entry name" value="Sugar_transporter_CS"/>
</dbReference>
<dbReference type="PANTHER" id="PTHR43045">
    <property type="entry name" value="SHIKIMATE TRANSPORTER"/>
    <property type="match status" value="1"/>
</dbReference>
<feature type="transmembrane region" description="Helical" evidence="7">
    <location>
        <begin position="367"/>
        <end position="388"/>
    </location>
</feature>
<dbReference type="eggNOG" id="COG0477">
    <property type="taxonomic scope" value="Bacteria"/>
</dbReference>
<evidence type="ECO:0000256" key="1">
    <source>
        <dbReference type="ARBA" id="ARBA00004651"/>
    </source>
</evidence>
<dbReference type="PROSITE" id="PS00217">
    <property type="entry name" value="SUGAR_TRANSPORT_2"/>
    <property type="match status" value="1"/>
</dbReference>
<dbReference type="InterPro" id="IPR011701">
    <property type="entry name" value="MFS"/>
</dbReference>
<protein>
    <submittedName>
        <fullName evidence="9">Sugar (And other) transporter family protein</fullName>
    </submittedName>
</protein>
<dbReference type="AlphaFoldDB" id="W0VCH4"/>
<keyword evidence="4 7" id="KW-0812">Transmembrane</keyword>
<dbReference type="GO" id="GO:0022857">
    <property type="term" value="F:transmembrane transporter activity"/>
    <property type="evidence" value="ECO:0007669"/>
    <property type="project" value="InterPro"/>
</dbReference>
<feature type="transmembrane region" description="Helical" evidence="7">
    <location>
        <begin position="328"/>
        <end position="346"/>
    </location>
</feature>
<feature type="transmembrane region" description="Helical" evidence="7">
    <location>
        <begin position="268"/>
        <end position="291"/>
    </location>
</feature>
<feature type="transmembrane region" description="Helical" evidence="7">
    <location>
        <begin position="303"/>
        <end position="322"/>
    </location>
</feature>
<dbReference type="InterPro" id="IPR020846">
    <property type="entry name" value="MFS_dom"/>
</dbReference>
<evidence type="ECO:0000256" key="4">
    <source>
        <dbReference type="ARBA" id="ARBA00022692"/>
    </source>
</evidence>
<evidence type="ECO:0000313" key="9">
    <source>
        <dbReference type="EMBL" id="CDG84992.1"/>
    </source>
</evidence>
<dbReference type="SUPFAM" id="SSF103473">
    <property type="entry name" value="MFS general substrate transporter"/>
    <property type="match status" value="1"/>
</dbReference>
<evidence type="ECO:0000256" key="5">
    <source>
        <dbReference type="ARBA" id="ARBA00022989"/>
    </source>
</evidence>
<dbReference type="Gene3D" id="1.20.1250.20">
    <property type="entry name" value="MFS general substrate transporter like domains"/>
    <property type="match status" value="2"/>
</dbReference>
<name>W0VCH4_9BURK</name>
<feature type="transmembrane region" description="Helical" evidence="7">
    <location>
        <begin position="159"/>
        <end position="177"/>
    </location>
</feature>
<feature type="transmembrane region" description="Helical" evidence="7">
    <location>
        <begin position="183"/>
        <end position="202"/>
    </location>
</feature>
<dbReference type="Proteomes" id="UP000027604">
    <property type="component" value="Chromosome I"/>
</dbReference>
<feature type="transmembrane region" description="Helical" evidence="7">
    <location>
        <begin position="113"/>
        <end position="138"/>
    </location>
</feature>
<evidence type="ECO:0000256" key="3">
    <source>
        <dbReference type="ARBA" id="ARBA00022475"/>
    </source>
</evidence>